<evidence type="ECO:0000313" key="2">
    <source>
        <dbReference type="Proteomes" id="UP000606115"/>
    </source>
</evidence>
<reference evidence="2" key="1">
    <citation type="journal article" date="2019" name="Int. J. Syst. Evol. Microbiol.">
        <title>The Global Catalogue of Microorganisms (GCM) 10K type strain sequencing project: providing services to taxonomists for standard genome sequencing and annotation.</title>
        <authorList>
            <consortium name="The Broad Institute Genomics Platform"/>
            <consortium name="The Broad Institute Genome Sequencing Center for Infectious Disease"/>
            <person name="Wu L."/>
            <person name="Ma J."/>
        </authorList>
    </citation>
    <scope>NUCLEOTIDE SEQUENCE [LARGE SCALE GENOMIC DNA]</scope>
    <source>
        <strain evidence="2">CGMCC 1.3685</strain>
    </source>
</reference>
<proteinExistence type="predicted"/>
<evidence type="ECO:0000313" key="1">
    <source>
        <dbReference type="EMBL" id="GGJ62234.1"/>
    </source>
</evidence>
<name>A0ABQ2DP06_9MICC</name>
<dbReference type="RefSeq" id="WP_229677102.1">
    <property type="nucleotide sequence ID" value="NZ_BMKX01000005.1"/>
</dbReference>
<dbReference type="GeneID" id="303306102"/>
<organism evidence="1 2">
    <name type="scientific">Glutamicibacter ardleyensis</name>
    <dbReference type="NCBI Taxonomy" id="225894"/>
    <lineage>
        <taxon>Bacteria</taxon>
        <taxon>Bacillati</taxon>
        <taxon>Actinomycetota</taxon>
        <taxon>Actinomycetes</taxon>
        <taxon>Micrococcales</taxon>
        <taxon>Micrococcaceae</taxon>
        <taxon>Glutamicibacter</taxon>
    </lineage>
</organism>
<protein>
    <submittedName>
        <fullName evidence="1">Uncharacterized protein</fullName>
    </submittedName>
</protein>
<comment type="caution">
    <text evidence="1">The sequence shown here is derived from an EMBL/GenBank/DDBJ whole genome shotgun (WGS) entry which is preliminary data.</text>
</comment>
<dbReference type="EMBL" id="BMKX01000005">
    <property type="protein sequence ID" value="GGJ62234.1"/>
    <property type="molecule type" value="Genomic_DNA"/>
</dbReference>
<sequence>MHNLLVSLVGHAAGDRVLFDEQAGGAAALFTRFDERVIHGIQGLRDPFTADHAMISMRGQGIGAETMGRRKLGLQPGPWPKDG</sequence>
<accession>A0ABQ2DP06</accession>
<keyword evidence="2" id="KW-1185">Reference proteome</keyword>
<gene>
    <name evidence="1" type="ORF">GCM10007173_21390</name>
</gene>
<dbReference type="Proteomes" id="UP000606115">
    <property type="component" value="Unassembled WGS sequence"/>
</dbReference>